<name>A0ACC5YXD8_9TELE</name>
<protein>
    <submittedName>
        <fullName evidence="1">Uncharacterized protein</fullName>
    </submittedName>
</protein>
<organism evidence="1 2">
    <name type="scientific">Pangasius djambal</name>
    <dbReference type="NCBI Taxonomy" id="1691987"/>
    <lineage>
        <taxon>Eukaryota</taxon>
        <taxon>Metazoa</taxon>
        <taxon>Chordata</taxon>
        <taxon>Craniata</taxon>
        <taxon>Vertebrata</taxon>
        <taxon>Euteleostomi</taxon>
        <taxon>Actinopterygii</taxon>
        <taxon>Neopterygii</taxon>
        <taxon>Teleostei</taxon>
        <taxon>Ostariophysi</taxon>
        <taxon>Siluriformes</taxon>
        <taxon>Pangasiidae</taxon>
        <taxon>Pangasius</taxon>
    </lineage>
</organism>
<reference evidence="1" key="1">
    <citation type="submission" date="2020-02" db="EMBL/GenBank/DDBJ databases">
        <title>Genome sequencing of the panga catfish, Pangasius djambal.</title>
        <authorList>
            <person name="Wen M."/>
            <person name="Zahm M."/>
            <person name="Roques C."/>
            <person name="Cabau C."/>
            <person name="Klopp C."/>
            <person name="Donnadieu C."/>
            <person name="Jouanno E."/>
            <person name="Avarre J.-C."/>
            <person name="Campet M."/>
            <person name="Ha T."/>
            <person name="Dugue R."/>
            <person name="Lampietro C."/>
            <person name="Louis A."/>
            <person name="Herpin A."/>
            <person name="Echchiki A."/>
            <person name="Berthelot C."/>
            <person name="Parey E."/>
            <person name="Roest-Crollius H."/>
            <person name="Braasch I."/>
            <person name="Postlethwait J.H."/>
            <person name="Bobe J."/>
            <person name="Montfort J."/>
            <person name="Bouchez O."/>
            <person name="Begum T."/>
            <person name="Schartl M."/>
            <person name="Gustiano R."/>
            <person name="Guiguen Y."/>
        </authorList>
    </citation>
    <scope>NUCLEOTIDE SEQUENCE</scope>
    <source>
        <strain evidence="1">Pdj_M5554</strain>
    </source>
</reference>
<dbReference type="Proteomes" id="UP000830395">
    <property type="component" value="Chromosome 14"/>
</dbReference>
<dbReference type="EMBL" id="CM040988">
    <property type="protein sequence ID" value="MCJ8740032.1"/>
    <property type="molecule type" value="Genomic_DNA"/>
</dbReference>
<accession>A0ACC5YXD8</accession>
<keyword evidence="2" id="KW-1185">Reference proteome</keyword>
<gene>
    <name evidence="1" type="ORF">PDJAM_G00054040</name>
</gene>
<proteinExistence type="predicted"/>
<evidence type="ECO:0000313" key="1">
    <source>
        <dbReference type="EMBL" id="MCJ8740032.1"/>
    </source>
</evidence>
<comment type="caution">
    <text evidence="1">The sequence shown here is derived from an EMBL/GenBank/DDBJ whole genome shotgun (WGS) entry which is preliminary data.</text>
</comment>
<sequence length="643" mass="72529">MDFIMVVRQVHIRIRLLLACFLFLSVYGQTSGPYFMVTFPAVIESGSDAKFCVSLLKPNETLQMNIYLVHDNQSRTLLQETVEKEIHHCSHFEAPQVEGESVQEIKVEVKGESFTMTEKRKVMFKSYNTLAFIQTDKPIYNPGQTVNFRIVSMDSNFIPIEQKYSTVILEDNNHNRIGQWTNVSSTGLILQLSHELNAEAPQGHYSLSAKTENRLISHQFKVQKYVLPKFEITVKAPEEHSVGDEELKLEVCGKYTYGQPVPGAAVVQVCRKFKQNYFHREEAPMISPCLVETVEMSQTGCALLTLNVSTFINSEIEDHFENQLNATVTLTEEGTEFSMVNSVIIQLTFQIGKVEFVALPKTFERDSVIEGKIRVTSFSGTPIPNRKVYLLEGSWWPKKILFNLTTDSNGLADFSVTSPEHPTTEITLHASVYPEETYREYNTPFFTDAYARIELLQPATPYNPVFSELSIESSEEPFKCGAEIPITINYYIVGETTESYSIDIVYMVISKGVIVHHGHEKVEVEDSTDLRKGKISFKLSVVAELAPVVQVVVYSVLPSENIIAANKNFDVEKCFRNKVSLQFSPSKAVPGEKNTLELTAHPGSLCGLSVVDQSVFILESGDRLNTDKVKLRFTEYFAHTSGF</sequence>
<evidence type="ECO:0000313" key="2">
    <source>
        <dbReference type="Proteomes" id="UP000830395"/>
    </source>
</evidence>